<dbReference type="InterPro" id="IPR031825">
    <property type="entry name" value="RXLR"/>
</dbReference>
<keyword evidence="3 5" id="KW-0964">Secreted</keyword>
<dbReference type="SMR" id="A0A8T1VQ07"/>
<comment type="similarity">
    <text evidence="2 5">Belongs to the RxLR effector family.</text>
</comment>
<comment type="domain">
    <text evidence="5">The RxLR-dEER motif acts to carry the protein into the host cell cytoplasm through binding to cell surface phosphatidylinositol-3-phosphate.</text>
</comment>
<organism evidence="6 7">
    <name type="scientific">Phytophthora pseudosyringae</name>
    <dbReference type="NCBI Taxonomy" id="221518"/>
    <lineage>
        <taxon>Eukaryota</taxon>
        <taxon>Sar</taxon>
        <taxon>Stramenopiles</taxon>
        <taxon>Oomycota</taxon>
        <taxon>Peronosporomycetes</taxon>
        <taxon>Peronosporales</taxon>
        <taxon>Peronosporaceae</taxon>
        <taxon>Phytophthora</taxon>
    </lineage>
</organism>
<feature type="signal peptide" evidence="5">
    <location>
        <begin position="1"/>
        <end position="16"/>
    </location>
</feature>
<sequence length="221" mass="24533">MRCHFIVLLAVAAVFACGNVAVATTDSKLDTADQIDARSLRIVSKATEEEERTIGASVTEGLTKWANRILSKALLTDNDLEHLAMQATPVDDVFKRLQLDKGLDNMLTNPNFKAFGSYLLKVQTNDPDDALVSALIKQYGDKAVAEFLFDARQVKITKGVASKLQTAQLAKWVDEGKTTNEAIELLQLTHYDNLYKTLWWEYVAAHADHVSKSKKLPPVEL</sequence>
<comment type="function">
    <text evidence="5">Effector that suppresses plant defense responses during pathogen infection.</text>
</comment>
<dbReference type="Pfam" id="PF16810">
    <property type="entry name" value="RXLR"/>
    <property type="match status" value="1"/>
</dbReference>
<evidence type="ECO:0000256" key="1">
    <source>
        <dbReference type="ARBA" id="ARBA00004613"/>
    </source>
</evidence>
<dbReference type="OrthoDB" id="128293at2759"/>
<evidence type="ECO:0000256" key="4">
    <source>
        <dbReference type="ARBA" id="ARBA00022729"/>
    </source>
</evidence>
<evidence type="ECO:0000256" key="2">
    <source>
        <dbReference type="ARBA" id="ARBA00010400"/>
    </source>
</evidence>
<dbReference type="Proteomes" id="UP000694044">
    <property type="component" value="Unassembled WGS sequence"/>
</dbReference>
<dbReference type="EMBL" id="JAGDFM010000189">
    <property type="protein sequence ID" value="KAG7383026.1"/>
    <property type="molecule type" value="Genomic_DNA"/>
</dbReference>
<protein>
    <recommendedName>
        <fullName evidence="5">RxLR effector protein</fullName>
    </recommendedName>
</protein>
<accession>A0A8T1VQ07</accession>
<dbReference type="AlphaFoldDB" id="A0A8T1VQ07"/>
<reference evidence="6" key="1">
    <citation type="submission" date="2021-02" db="EMBL/GenBank/DDBJ databases">
        <authorList>
            <person name="Palmer J.M."/>
        </authorList>
    </citation>
    <scope>NUCLEOTIDE SEQUENCE</scope>
    <source>
        <strain evidence="6">SCRP734</strain>
    </source>
</reference>
<keyword evidence="7" id="KW-1185">Reference proteome</keyword>
<evidence type="ECO:0000256" key="5">
    <source>
        <dbReference type="RuleBase" id="RU367124"/>
    </source>
</evidence>
<gene>
    <name evidence="6" type="ORF">PHYPSEUDO_004074</name>
</gene>
<proteinExistence type="inferred from homology"/>
<comment type="caution">
    <text evidence="6">The sequence shown here is derived from an EMBL/GenBank/DDBJ whole genome shotgun (WGS) entry which is preliminary data.</text>
</comment>
<name>A0A8T1VQ07_9STRA</name>
<evidence type="ECO:0000313" key="7">
    <source>
        <dbReference type="Proteomes" id="UP000694044"/>
    </source>
</evidence>
<evidence type="ECO:0000313" key="6">
    <source>
        <dbReference type="EMBL" id="KAG7383026.1"/>
    </source>
</evidence>
<feature type="chain" id="PRO_5045002658" description="RxLR effector protein" evidence="5">
    <location>
        <begin position="17"/>
        <end position="221"/>
    </location>
</feature>
<dbReference type="PROSITE" id="PS51257">
    <property type="entry name" value="PROKAR_LIPOPROTEIN"/>
    <property type="match status" value="1"/>
</dbReference>
<keyword evidence="4 5" id="KW-0732">Signal</keyword>
<comment type="subcellular location">
    <subcellularLocation>
        <location evidence="1 5">Secreted</location>
    </subcellularLocation>
</comment>
<evidence type="ECO:0000256" key="3">
    <source>
        <dbReference type="ARBA" id="ARBA00022525"/>
    </source>
</evidence>